<organism evidence="11 14">
    <name type="scientific">Phytophthora fragariae</name>
    <dbReference type="NCBI Taxonomy" id="53985"/>
    <lineage>
        <taxon>Eukaryota</taxon>
        <taxon>Sar</taxon>
        <taxon>Stramenopiles</taxon>
        <taxon>Oomycota</taxon>
        <taxon>Peronosporomycetes</taxon>
        <taxon>Peronosporales</taxon>
        <taxon>Peronosporaceae</taxon>
        <taxon>Phytophthora</taxon>
    </lineage>
</organism>
<evidence type="ECO:0000313" key="4">
    <source>
        <dbReference type="EMBL" id="KAE8927412.1"/>
    </source>
</evidence>
<evidence type="ECO:0000313" key="16">
    <source>
        <dbReference type="Proteomes" id="UP000440732"/>
    </source>
</evidence>
<dbReference type="Gene3D" id="3.90.70.130">
    <property type="match status" value="1"/>
</dbReference>
<dbReference type="PANTHER" id="PTHR48153:SF2">
    <property type="entry name" value="UFM1-SPECIFIC PROTEASE 2"/>
    <property type="match status" value="1"/>
</dbReference>
<dbReference type="SUPFAM" id="SSF54001">
    <property type="entry name" value="Cysteine proteinases"/>
    <property type="match status" value="1"/>
</dbReference>
<evidence type="ECO:0000313" key="17">
    <source>
        <dbReference type="Proteomes" id="UP000441208"/>
    </source>
</evidence>
<evidence type="ECO:0000313" key="14">
    <source>
        <dbReference type="Proteomes" id="UP000437068"/>
    </source>
</evidence>
<evidence type="ECO:0000313" key="10">
    <source>
        <dbReference type="EMBL" id="KAE9197781.1"/>
    </source>
</evidence>
<protein>
    <recommendedName>
        <fullName evidence="3">UFSP1/2/DUB catalytic domain-containing protein</fullName>
    </recommendedName>
</protein>
<sequence length="655" mass="71239">MEGLVPAPLLCSLRRFAAPEDSEDSPYSTLTGGALLGTRKSSGGDSQQVSVWGLLRLSLDDDANGQSFDRHLPGGISRVGSFVVVRGETSKVANELESVALQAAKLKDEVMLVYTMANETATMFHCKKEKATEISLAVVQCLHARDFHRAVGYAPLRCAVDLSTIGNKNSLLHQLEKYKAATREDGDFYVRVGVTQGKKGRSFRVLNARGEDVLSSSDNTVLLQSILPEIDDSTDDAGESKSKKKKKNGKMQKKAGNKKTPAEEDEKVGFLPSLEYGDIANVDLLVSLAPLDATAEATAPVVTIPVPSASKSPRQRFHAHGDALVVVPVDSSVEEALALLRRQLHEQLTEVANRLKNASDSVASVAAHQFPLDGAAFPLLVVSNSTDDDGSDGALNDVETLESLHRAFLQPLDRPLFRVSRGCSLAQQSKWIASSDVLYNVHEGIPSSGIGSHSALVDGFYGYYHYMQQGKNDKGWGCAYRSLQTLASWLFVQHYTQHRFLSHDEIQSALVKMGDKPERFQGSTEWIGSLEVGYVLDELFGVTFRSLSVSSGAQLPDVARELIYHFETQGTPVMMGGGQLAFTLLGVDYDPDAGVCAFLTLDPHYTGDEDLAAIQHQTVTLEGYKAVPCSWRKTTTFAKNSFYNFCLPQRPSAGV</sequence>
<evidence type="ECO:0000313" key="7">
    <source>
        <dbReference type="EMBL" id="KAE9124011.1"/>
    </source>
</evidence>
<evidence type="ECO:0000313" key="9">
    <source>
        <dbReference type="EMBL" id="KAE9184789.1"/>
    </source>
</evidence>
<dbReference type="AlphaFoldDB" id="A0A6A4E6S7"/>
<dbReference type="EMBL" id="QXGE01000257">
    <property type="protein sequence ID" value="KAE9318303.1"/>
    <property type="molecule type" value="Genomic_DNA"/>
</dbReference>
<dbReference type="EMBL" id="QXGA01000248">
    <property type="protein sequence ID" value="KAE9149257.1"/>
    <property type="molecule type" value="Genomic_DNA"/>
</dbReference>
<evidence type="ECO:0000313" key="18">
    <source>
        <dbReference type="Proteomes" id="UP000460718"/>
    </source>
</evidence>
<dbReference type="Proteomes" id="UP000441208">
    <property type="component" value="Unassembled WGS sequence"/>
</dbReference>
<dbReference type="Proteomes" id="UP000433483">
    <property type="component" value="Unassembled WGS sequence"/>
</dbReference>
<dbReference type="InterPro" id="IPR012462">
    <property type="entry name" value="UFSP1/2_DUB_cat"/>
</dbReference>
<feature type="region of interest" description="Disordered" evidence="2">
    <location>
        <begin position="232"/>
        <end position="265"/>
    </location>
</feature>
<dbReference type="GO" id="GO:0071567">
    <property type="term" value="F:deUFMylase activity"/>
    <property type="evidence" value="ECO:0007669"/>
    <property type="project" value="TreeGrafter"/>
</dbReference>
<gene>
    <name evidence="11" type="ORF">PF001_g6446</name>
    <name evidence="10" type="ORF">PF002_g22641</name>
    <name evidence="9" type="ORF">PF005_g21536</name>
    <name evidence="8" type="ORF">PF006_g6256</name>
    <name evidence="6" type="ORF">PF007_g7400</name>
    <name evidence="4" type="ORF">PF009_g22419</name>
    <name evidence="7" type="ORF">PF010_g6185</name>
    <name evidence="5" type="ORF">PF011_g12131</name>
</gene>
<dbReference type="EMBL" id="QXFX01000243">
    <property type="protein sequence ID" value="KAE9124011.1"/>
    <property type="molecule type" value="Genomic_DNA"/>
</dbReference>
<dbReference type="InterPro" id="IPR038765">
    <property type="entry name" value="Papain-like_cys_pep_sf"/>
</dbReference>
<dbReference type="Proteomes" id="UP000429523">
    <property type="component" value="Unassembled WGS sequence"/>
</dbReference>
<dbReference type="Proteomes" id="UP000460718">
    <property type="component" value="Unassembled WGS sequence"/>
</dbReference>
<evidence type="ECO:0000313" key="19">
    <source>
        <dbReference type="Proteomes" id="UP000488956"/>
    </source>
</evidence>
<dbReference type="EMBL" id="QXGF01001850">
    <property type="protein sequence ID" value="KAE8927412.1"/>
    <property type="molecule type" value="Genomic_DNA"/>
</dbReference>
<feature type="domain" description="UFSP1/2/DUB catalytic" evidence="3">
    <location>
        <begin position="454"/>
        <end position="646"/>
    </location>
</feature>
<evidence type="ECO:0000313" key="12">
    <source>
        <dbReference type="Proteomes" id="UP000429523"/>
    </source>
</evidence>
<keyword evidence="1" id="KW-0378">Hydrolase</keyword>
<proteinExistence type="predicted"/>
<dbReference type="EMBL" id="QXFW01000694">
    <property type="protein sequence ID" value="KAE9005211.1"/>
    <property type="molecule type" value="Genomic_DNA"/>
</dbReference>
<accession>A0A6A4E6S7</accession>
<dbReference type="Proteomes" id="UP000440367">
    <property type="component" value="Unassembled WGS sequence"/>
</dbReference>
<dbReference type="PANTHER" id="PTHR48153">
    <property type="entry name" value="UFM1-SPECIFIC PROTEASE 2"/>
    <property type="match status" value="1"/>
</dbReference>
<evidence type="ECO:0000256" key="1">
    <source>
        <dbReference type="ARBA" id="ARBA00022801"/>
    </source>
</evidence>
<evidence type="ECO:0000256" key="2">
    <source>
        <dbReference type="SAM" id="MobiDB-lite"/>
    </source>
</evidence>
<name>A0A6A4E6S7_9STRA</name>
<comment type="caution">
    <text evidence="11">The sequence shown here is derived from an EMBL/GenBank/DDBJ whole genome shotgun (WGS) entry which is preliminary data.</text>
</comment>
<evidence type="ECO:0000313" key="8">
    <source>
        <dbReference type="EMBL" id="KAE9149257.1"/>
    </source>
</evidence>
<dbReference type="OrthoDB" id="417506at2759"/>
<dbReference type="Proteomes" id="UP000488956">
    <property type="component" value="Unassembled WGS sequence"/>
</dbReference>
<reference evidence="12 13" key="1">
    <citation type="submission" date="2018-08" db="EMBL/GenBank/DDBJ databases">
        <title>Genomic investigation of the strawberry pathogen Phytophthora fragariae indicates pathogenicity is determined by transcriptional variation in three key races.</title>
        <authorList>
            <person name="Adams T.M."/>
            <person name="Armitage A.D."/>
            <person name="Sobczyk M.K."/>
            <person name="Bates H.J."/>
            <person name="Dunwell J.M."/>
            <person name="Nellist C.F."/>
            <person name="Harrison R.J."/>
        </authorList>
    </citation>
    <scope>NUCLEOTIDE SEQUENCE [LARGE SCALE GENOMIC DNA]</scope>
    <source>
        <strain evidence="11 14">A4</strain>
        <strain evidence="10 15">BC-1</strain>
        <strain evidence="9 13">NOV-27</strain>
        <strain evidence="8 16">NOV-5</strain>
        <strain evidence="6 17">NOV-71</strain>
        <strain evidence="4 12">NOV-9</strain>
        <strain evidence="7 19">ONT-3</strain>
        <strain evidence="5 18">SCRP245</strain>
    </source>
</reference>
<dbReference type="EMBL" id="QXFZ01000293">
    <property type="protein sequence ID" value="KAE9122602.1"/>
    <property type="molecule type" value="Genomic_DNA"/>
</dbReference>
<evidence type="ECO:0000313" key="13">
    <source>
        <dbReference type="Proteomes" id="UP000433483"/>
    </source>
</evidence>
<keyword evidence="13" id="KW-1185">Reference proteome</keyword>
<evidence type="ECO:0000313" key="15">
    <source>
        <dbReference type="Proteomes" id="UP000440367"/>
    </source>
</evidence>
<dbReference type="EMBL" id="QXGB01001843">
    <property type="protein sequence ID" value="KAE9184789.1"/>
    <property type="molecule type" value="Genomic_DNA"/>
</dbReference>
<dbReference type="EMBL" id="QXGD01001856">
    <property type="protein sequence ID" value="KAE9197781.1"/>
    <property type="molecule type" value="Genomic_DNA"/>
</dbReference>
<evidence type="ECO:0000313" key="11">
    <source>
        <dbReference type="EMBL" id="KAE9318303.1"/>
    </source>
</evidence>
<evidence type="ECO:0000313" key="6">
    <source>
        <dbReference type="EMBL" id="KAE9122602.1"/>
    </source>
</evidence>
<evidence type="ECO:0000313" key="5">
    <source>
        <dbReference type="EMBL" id="KAE9005211.1"/>
    </source>
</evidence>
<feature type="compositionally biased region" description="Basic residues" evidence="2">
    <location>
        <begin position="242"/>
        <end position="257"/>
    </location>
</feature>
<dbReference type="Pfam" id="PF07910">
    <property type="entry name" value="Peptidase_C78"/>
    <property type="match status" value="1"/>
</dbReference>
<dbReference type="Proteomes" id="UP000437068">
    <property type="component" value="Unassembled WGS sequence"/>
</dbReference>
<evidence type="ECO:0000259" key="3">
    <source>
        <dbReference type="Pfam" id="PF07910"/>
    </source>
</evidence>
<dbReference type="Proteomes" id="UP000440732">
    <property type="component" value="Unassembled WGS sequence"/>
</dbReference>